<dbReference type="AlphaFoldDB" id="A0A5N1J3A6"/>
<comment type="similarity">
    <text evidence="1">Belongs to the metallo-dependent hydrolases superfamily. CpsB/CapC family.</text>
</comment>
<protein>
    <recommendedName>
        <fullName evidence="2">protein-tyrosine-phosphatase</fullName>
        <ecNumber evidence="2">3.1.3.48</ecNumber>
    </recommendedName>
</protein>
<dbReference type="Proteomes" id="UP000326570">
    <property type="component" value="Unassembled WGS sequence"/>
</dbReference>
<organism evidence="5 6">
    <name type="scientific">Adhaeribacter soli</name>
    <dbReference type="NCBI Taxonomy" id="2607655"/>
    <lineage>
        <taxon>Bacteria</taxon>
        <taxon>Pseudomonadati</taxon>
        <taxon>Bacteroidota</taxon>
        <taxon>Cytophagia</taxon>
        <taxon>Cytophagales</taxon>
        <taxon>Hymenobacteraceae</taxon>
        <taxon>Adhaeribacter</taxon>
    </lineage>
</organism>
<comment type="catalytic activity">
    <reaction evidence="4">
        <text>O-phospho-L-tyrosyl-[protein] + H2O = L-tyrosyl-[protein] + phosphate</text>
        <dbReference type="Rhea" id="RHEA:10684"/>
        <dbReference type="Rhea" id="RHEA-COMP:10136"/>
        <dbReference type="Rhea" id="RHEA-COMP:20101"/>
        <dbReference type="ChEBI" id="CHEBI:15377"/>
        <dbReference type="ChEBI" id="CHEBI:43474"/>
        <dbReference type="ChEBI" id="CHEBI:46858"/>
        <dbReference type="ChEBI" id="CHEBI:61978"/>
        <dbReference type="EC" id="3.1.3.48"/>
    </reaction>
</comment>
<dbReference type="Gene3D" id="3.20.20.140">
    <property type="entry name" value="Metal-dependent hydrolases"/>
    <property type="match status" value="1"/>
</dbReference>
<dbReference type="EC" id="3.1.3.48" evidence="2"/>
<gene>
    <name evidence="5" type="ORF">F0P94_06190</name>
</gene>
<keyword evidence="6" id="KW-1185">Reference proteome</keyword>
<evidence type="ECO:0000256" key="1">
    <source>
        <dbReference type="ARBA" id="ARBA00005750"/>
    </source>
</evidence>
<dbReference type="PIRSF" id="PIRSF016557">
    <property type="entry name" value="Caps_synth_CpsB"/>
    <property type="match status" value="1"/>
</dbReference>
<sequence>MVSFFRKIFGSNSEEAVPANLAALKADMHSHVLPGLDDGAETLEKSLGLVEALIGLGYTKLIMTPHIMGDFYKNTPEGIREKLTLLKQAVQEKGWNIQLDCAAEYYLDEWFVRRLEENEPLLTFGGEKKYLLFETSYINEPSFLKAVVFEMLSAGYKPVLAHPERYTYLYSKFDELKTLHEAGVLMQVNLNSLGGYYSDGAKRVAEKLIDAKMVHLVGTDTHSMKHIQFMQKAIASKYFGKLMQLPLINPQL</sequence>
<proteinExistence type="inferred from homology"/>
<dbReference type="InterPro" id="IPR016195">
    <property type="entry name" value="Pol/histidinol_Pase-like"/>
</dbReference>
<dbReference type="GO" id="GO:0030145">
    <property type="term" value="F:manganese ion binding"/>
    <property type="evidence" value="ECO:0007669"/>
    <property type="project" value="InterPro"/>
</dbReference>
<evidence type="ECO:0000256" key="4">
    <source>
        <dbReference type="ARBA" id="ARBA00051722"/>
    </source>
</evidence>
<name>A0A5N1J3A6_9BACT</name>
<dbReference type="InterPro" id="IPR016667">
    <property type="entry name" value="Caps_polysacc_synth_CpsB/CapC"/>
</dbReference>
<accession>A0A5N1J3A6</accession>
<dbReference type="PANTHER" id="PTHR39181:SF1">
    <property type="entry name" value="TYROSINE-PROTEIN PHOSPHATASE YWQE"/>
    <property type="match status" value="1"/>
</dbReference>
<dbReference type="Pfam" id="PF19567">
    <property type="entry name" value="CpsB_CapC"/>
    <property type="match status" value="1"/>
</dbReference>
<comment type="caution">
    <text evidence="5">The sequence shown here is derived from an EMBL/GenBank/DDBJ whole genome shotgun (WGS) entry which is preliminary data.</text>
</comment>
<evidence type="ECO:0000256" key="2">
    <source>
        <dbReference type="ARBA" id="ARBA00013064"/>
    </source>
</evidence>
<dbReference type="PANTHER" id="PTHR39181">
    <property type="entry name" value="TYROSINE-PROTEIN PHOSPHATASE YWQE"/>
    <property type="match status" value="1"/>
</dbReference>
<evidence type="ECO:0000256" key="3">
    <source>
        <dbReference type="ARBA" id="ARBA00022801"/>
    </source>
</evidence>
<evidence type="ECO:0000313" key="5">
    <source>
        <dbReference type="EMBL" id="KAA9341012.1"/>
    </source>
</evidence>
<dbReference type="SUPFAM" id="SSF89550">
    <property type="entry name" value="PHP domain-like"/>
    <property type="match status" value="1"/>
</dbReference>
<reference evidence="5 6" key="1">
    <citation type="submission" date="2019-09" db="EMBL/GenBank/DDBJ databases">
        <title>Genome sequence of Adhaeribacter sp. M2.</title>
        <authorList>
            <person name="Srinivasan S."/>
        </authorList>
    </citation>
    <scope>NUCLEOTIDE SEQUENCE [LARGE SCALE GENOMIC DNA]</scope>
    <source>
        <strain evidence="5 6">M2</strain>
    </source>
</reference>
<evidence type="ECO:0000313" key="6">
    <source>
        <dbReference type="Proteomes" id="UP000326570"/>
    </source>
</evidence>
<dbReference type="RefSeq" id="WP_150902939.1">
    <property type="nucleotide sequence ID" value="NZ_VTWT01000002.1"/>
</dbReference>
<dbReference type="EMBL" id="VTWT01000002">
    <property type="protein sequence ID" value="KAA9341012.1"/>
    <property type="molecule type" value="Genomic_DNA"/>
</dbReference>
<dbReference type="GO" id="GO:0004725">
    <property type="term" value="F:protein tyrosine phosphatase activity"/>
    <property type="evidence" value="ECO:0007669"/>
    <property type="project" value="UniProtKB-EC"/>
</dbReference>
<keyword evidence="3" id="KW-0378">Hydrolase</keyword>